<dbReference type="AlphaFoldDB" id="W2P833"/>
<gene>
    <name evidence="1" type="ORF">L914_00124</name>
</gene>
<feature type="non-terminal residue" evidence="1">
    <location>
        <position position="190"/>
    </location>
</feature>
<proteinExistence type="predicted"/>
<organism evidence="1">
    <name type="scientific">Phytophthora nicotianae</name>
    <name type="common">Potato buckeye rot agent</name>
    <name type="synonym">Phytophthora parasitica</name>
    <dbReference type="NCBI Taxonomy" id="4792"/>
    <lineage>
        <taxon>Eukaryota</taxon>
        <taxon>Sar</taxon>
        <taxon>Stramenopiles</taxon>
        <taxon>Oomycota</taxon>
        <taxon>Peronosporomycetes</taxon>
        <taxon>Peronosporales</taxon>
        <taxon>Peronosporaceae</taxon>
        <taxon>Phytophthora</taxon>
    </lineage>
</organism>
<reference evidence="1" key="1">
    <citation type="submission" date="2013-11" db="EMBL/GenBank/DDBJ databases">
        <title>The Genome Sequence of Phytophthora parasitica IAC_01/95.</title>
        <authorList>
            <consortium name="The Broad Institute Genomics Platform"/>
            <person name="Russ C."/>
            <person name="Tyler B."/>
            <person name="Panabieres F."/>
            <person name="Shan W."/>
            <person name="Tripathy S."/>
            <person name="Grunwald N."/>
            <person name="Machado M."/>
            <person name="Johnson C.S."/>
            <person name="Arredondo F."/>
            <person name="Hong C."/>
            <person name="Coffey M."/>
            <person name="Young S.K."/>
            <person name="Zeng Q."/>
            <person name="Gargeya S."/>
            <person name="Fitzgerald M."/>
            <person name="Abouelleil A."/>
            <person name="Alvarado L."/>
            <person name="Chapman S.B."/>
            <person name="Gainer-Dewar J."/>
            <person name="Goldberg J."/>
            <person name="Griggs A."/>
            <person name="Gujja S."/>
            <person name="Hansen M."/>
            <person name="Howarth C."/>
            <person name="Imamovic A."/>
            <person name="Ireland A."/>
            <person name="Larimer J."/>
            <person name="McCowan C."/>
            <person name="Murphy C."/>
            <person name="Pearson M."/>
            <person name="Poon T.W."/>
            <person name="Priest M."/>
            <person name="Roberts A."/>
            <person name="Saif S."/>
            <person name="Shea T."/>
            <person name="Sykes S."/>
            <person name="Wortman J."/>
            <person name="Nusbaum C."/>
            <person name="Birren B."/>
        </authorList>
    </citation>
    <scope>NUCLEOTIDE SEQUENCE [LARGE SCALE GENOMIC DNA]</scope>
    <source>
        <strain evidence="1">IAC_01/95</strain>
    </source>
</reference>
<sequence>MAHRNADLASPTLPFSRSQVLAMSTDMHVCHAAIGPIPVEQQAIGQHPTWEHPLSIQNQSIILKVSVPASCSSKRRDLVCAHTSGLCCGCWQEASLQESVLCCCHRRRRHRCRWRRTLDGKPGGHRWCGLNTLGMDHTITKFCELSRLKAEIQILRIELIQSRCPNFVICELIQKVQQTQQANFIVSNQR</sequence>
<protein>
    <submittedName>
        <fullName evidence="1">Uncharacterized protein</fullName>
    </submittedName>
</protein>
<dbReference type="EMBL" id="KI690345">
    <property type="protein sequence ID" value="ETM56981.1"/>
    <property type="molecule type" value="Genomic_DNA"/>
</dbReference>
<accession>W2P833</accession>
<evidence type="ECO:0000313" key="1">
    <source>
        <dbReference type="EMBL" id="ETM56981.1"/>
    </source>
</evidence>
<dbReference type="Proteomes" id="UP000054532">
    <property type="component" value="Unassembled WGS sequence"/>
</dbReference>
<name>W2P833_PHYNI</name>